<comment type="subcellular location">
    <subcellularLocation>
        <location evidence="2">Chromosome</location>
        <location evidence="2">Centromere</location>
    </subcellularLocation>
    <subcellularLocation>
        <location evidence="1">Nucleus</location>
    </subcellularLocation>
</comment>
<evidence type="ECO:0000256" key="1">
    <source>
        <dbReference type="ARBA" id="ARBA00004123"/>
    </source>
</evidence>
<dbReference type="GO" id="GO:0000775">
    <property type="term" value="C:chromosome, centromeric region"/>
    <property type="evidence" value="ECO:0007669"/>
    <property type="project" value="UniProtKB-SubCell"/>
</dbReference>
<keyword evidence="5 8" id="KW-0175">Coiled coil</keyword>
<dbReference type="PANTHER" id="PTHR14401">
    <property type="entry name" value="CENTROMERE PROTEIN K"/>
    <property type="match status" value="1"/>
</dbReference>
<dbReference type="Proteomes" id="UP000254866">
    <property type="component" value="Unassembled WGS sequence"/>
</dbReference>
<comment type="similarity">
    <text evidence="3">Belongs to the CENP-K/MCM22 family.</text>
</comment>
<evidence type="ECO:0000256" key="5">
    <source>
        <dbReference type="ARBA" id="ARBA00023054"/>
    </source>
</evidence>
<sequence length="335" mass="37483">MATSSQKSRAAASYATRLDRTLKALQDRVTEQEALLDELRASTASVDTERSADPRSHLLQLRALTAVYETLTPQEPWLPAAESPLPSLLALRATNTCIKETQECITQTEGDLKEAQQQLEKEEAHFSDAKLIQADLETRISSFQDDIDKRTQKSRSQVVREMMREMEEKTTHYGQETGKLVTIFNEFIDDHLAAMLAAEELGGPIVGDILDVDEDMLEAGFSSQGKAKRLKTTGNPDRRQRRIDEIWGPKPSDNGLFVSEEPWDEKRAATAEMRELIEQLLNSLVEAGGTGPGAYVELQRESAAARFLIRAKVAQFHPNDARRLRLVDFGGELED</sequence>
<dbReference type="GO" id="GO:0000070">
    <property type="term" value="P:mitotic sister chromatid segregation"/>
    <property type="evidence" value="ECO:0007669"/>
    <property type="project" value="TreeGrafter"/>
</dbReference>
<organism evidence="9 10">
    <name type="scientific">Venustampulla echinocandica</name>
    <dbReference type="NCBI Taxonomy" id="2656787"/>
    <lineage>
        <taxon>Eukaryota</taxon>
        <taxon>Fungi</taxon>
        <taxon>Dikarya</taxon>
        <taxon>Ascomycota</taxon>
        <taxon>Pezizomycotina</taxon>
        <taxon>Leotiomycetes</taxon>
        <taxon>Helotiales</taxon>
        <taxon>Pleuroascaceae</taxon>
        <taxon>Venustampulla</taxon>
    </lineage>
</organism>
<accession>A0A370THI0</accession>
<reference evidence="9 10" key="1">
    <citation type="journal article" date="2018" name="IMA Fungus">
        <title>IMA Genome-F 9: Draft genome sequence of Annulohypoxylon stygium, Aspergillus mulundensis, Berkeleyomyces basicola (syn. Thielaviopsis basicola), Ceratocystis smalleyi, two Cercospora beticola strains, Coleophoma cylindrospora, Fusarium fracticaudum, Phialophora cf. hyalina, and Morchella septimelata.</title>
        <authorList>
            <person name="Wingfield B.D."/>
            <person name="Bills G.F."/>
            <person name="Dong Y."/>
            <person name="Huang W."/>
            <person name="Nel W.J."/>
            <person name="Swalarsk-Parry B.S."/>
            <person name="Vaghefi N."/>
            <person name="Wilken P.M."/>
            <person name="An Z."/>
            <person name="de Beer Z.W."/>
            <person name="De Vos L."/>
            <person name="Chen L."/>
            <person name="Duong T.A."/>
            <person name="Gao Y."/>
            <person name="Hammerbacher A."/>
            <person name="Kikkert J.R."/>
            <person name="Li Y."/>
            <person name="Li H."/>
            <person name="Li K."/>
            <person name="Li Q."/>
            <person name="Liu X."/>
            <person name="Ma X."/>
            <person name="Naidoo K."/>
            <person name="Pethybridge S.J."/>
            <person name="Sun J."/>
            <person name="Steenkamp E.T."/>
            <person name="van der Nest M.A."/>
            <person name="van Wyk S."/>
            <person name="Wingfield M.J."/>
            <person name="Xiong C."/>
            <person name="Yue Q."/>
            <person name="Zhang X."/>
        </authorList>
    </citation>
    <scope>NUCLEOTIDE SEQUENCE [LARGE SCALE GENOMIC DNA]</scope>
    <source>
        <strain evidence="9 10">BP 5553</strain>
    </source>
</reference>
<feature type="coiled-coil region" evidence="8">
    <location>
        <begin position="98"/>
        <end position="132"/>
    </location>
</feature>
<keyword evidence="10" id="KW-1185">Reference proteome</keyword>
<dbReference type="RefSeq" id="XP_031867639.1">
    <property type="nucleotide sequence ID" value="XM_032016408.1"/>
</dbReference>
<keyword evidence="7" id="KW-0137">Centromere</keyword>
<dbReference type="OrthoDB" id="9445768at2759"/>
<comment type="caution">
    <text evidence="9">The sequence shown here is derived from an EMBL/GenBank/DDBJ whole genome shotgun (WGS) entry which is preliminary data.</text>
</comment>
<name>A0A370THI0_9HELO</name>
<evidence type="ECO:0000256" key="7">
    <source>
        <dbReference type="ARBA" id="ARBA00023328"/>
    </source>
</evidence>
<evidence type="ECO:0000313" key="9">
    <source>
        <dbReference type="EMBL" id="RDL34657.1"/>
    </source>
</evidence>
<evidence type="ECO:0000256" key="4">
    <source>
        <dbReference type="ARBA" id="ARBA00022454"/>
    </source>
</evidence>
<dbReference type="EMBL" id="NPIC01000007">
    <property type="protein sequence ID" value="RDL34657.1"/>
    <property type="molecule type" value="Genomic_DNA"/>
</dbReference>
<evidence type="ECO:0000256" key="2">
    <source>
        <dbReference type="ARBA" id="ARBA00004584"/>
    </source>
</evidence>
<evidence type="ECO:0000256" key="3">
    <source>
        <dbReference type="ARBA" id="ARBA00005795"/>
    </source>
</evidence>
<evidence type="ECO:0000256" key="8">
    <source>
        <dbReference type="SAM" id="Coils"/>
    </source>
</evidence>
<evidence type="ECO:0000256" key="6">
    <source>
        <dbReference type="ARBA" id="ARBA00023242"/>
    </source>
</evidence>
<dbReference type="AlphaFoldDB" id="A0A370THI0"/>
<dbReference type="GeneID" id="43600634"/>
<keyword evidence="6" id="KW-0539">Nucleus</keyword>
<protein>
    <submittedName>
        <fullName evidence="9">Uncharacterized protein</fullName>
    </submittedName>
</protein>
<feature type="coiled-coil region" evidence="8">
    <location>
        <begin position="15"/>
        <end position="42"/>
    </location>
</feature>
<dbReference type="GO" id="GO:0051382">
    <property type="term" value="P:kinetochore assembly"/>
    <property type="evidence" value="ECO:0007669"/>
    <property type="project" value="InterPro"/>
</dbReference>
<dbReference type="InterPro" id="IPR020993">
    <property type="entry name" value="Centromere_CenpK"/>
</dbReference>
<evidence type="ECO:0000313" key="10">
    <source>
        <dbReference type="Proteomes" id="UP000254866"/>
    </source>
</evidence>
<keyword evidence="4" id="KW-0158">Chromosome</keyword>
<gene>
    <name evidence="9" type="ORF">BP5553_07785</name>
</gene>
<proteinExistence type="inferred from homology"/>
<dbReference type="PANTHER" id="PTHR14401:SF6">
    <property type="entry name" value="CENTROMERE PROTEIN K"/>
    <property type="match status" value="1"/>
</dbReference>
<dbReference type="GO" id="GO:0005634">
    <property type="term" value="C:nucleus"/>
    <property type="evidence" value="ECO:0007669"/>
    <property type="project" value="UniProtKB-SubCell"/>
</dbReference>